<dbReference type="AlphaFoldDB" id="A0AAV7N0X4"/>
<dbReference type="EMBL" id="JANPWB010000013">
    <property type="protein sequence ID" value="KAJ1108182.1"/>
    <property type="molecule type" value="Genomic_DNA"/>
</dbReference>
<dbReference type="Proteomes" id="UP001066276">
    <property type="component" value="Chromosome 9"/>
</dbReference>
<reference evidence="2" key="1">
    <citation type="journal article" date="2022" name="bioRxiv">
        <title>Sequencing and chromosome-scale assembly of the giantPleurodeles waltlgenome.</title>
        <authorList>
            <person name="Brown T."/>
            <person name="Elewa A."/>
            <person name="Iarovenko S."/>
            <person name="Subramanian E."/>
            <person name="Araus A.J."/>
            <person name="Petzold A."/>
            <person name="Susuki M."/>
            <person name="Suzuki K.-i.T."/>
            <person name="Hayashi T."/>
            <person name="Toyoda A."/>
            <person name="Oliveira C."/>
            <person name="Osipova E."/>
            <person name="Leigh N.D."/>
            <person name="Simon A."/>
            <person name="Yun M.H."/>
        </authorList>
    </citation>
    <scope>NUCLEOTIDE SEQUENCE</scope>
    <source>
        <strain evidence="2">20211129_DDA</strain>
        <tissue evidence="2">Liver</tissue>
    </source>
</reference>
<evidence type="ECO:0000313" key="2">
    <source>
        <dbReference type="EMBL" id="KAJ1108182.1"/>
    </source>
</evidence>
<sequence length="144" mass="16276">MLLWKAHSGPGLPDRGEETVRRGGRRPGSYSDPIRAKGALLVKELWVSRFTPLPHLPPRVPLATLRPHSRRVRAAACIYKCRPEREETAAAGSQCDPVVGDVSSQLQWYGRMERADVTEYFITGILCRMQGFTNFECLIFHKNI</sequence>
<protein>
    <submittedName>
        <fullName evidence="2">Uncharacterized protein</fullName>
    </submittedName>
</protein>
<keyword evidence="3" id="KW-1185">Reference proteome</keyword>
<feature type="region of interest" description="Disordered" evidence="1">
    <location>
        <begin position="1"/>
        <end position="31"/>
    </location>
</feature>
<proteinExistence type="predicted"/>
<comment type="caution">
    <text evidence="2">The sequence shown here is derived from an EMBL/GenBank/DDBJ whole genome shotgun (WGS) entry which is preliminary data.</text>
</comment>
<evidence type="ECO:0000256" key="1">
    <source>
        <dbReference type="SAM" id="MobiDB-lite"/>
    </source>
</evidence>
<evidence type="ECO:0000313" key="3">
    <source>
        <dbReference type="Proteomes" id="UP001066276"/>
    </source>
</evidence>
<accession>A0AAV7N0X4</accession>
<organism evidence="2 3">
    <name type="scientific">Pleurodeles waltl</name>
    <name type="common">Iberian ribbed newt</name>
    <dbReference type="NCBI Taxonomy" id="8319"/>
    <lineage>
        <taxon>Eukaryota</taxon>
        <taxon>Metazoa</taxon>
        <taxon>Chordata</taxon>
        <taxon>Craniata</taxon>
        <taxon>Vertebrata</taxon>
        <taxon>Euteleostomi</taxon>
        <taxon>Amphibia</taxon>
        <taxon>Batrachia</taxon>
        <taxon>Caudata</taxon>
        <taxon>Salamandroidea</taxon>
        <taxon>Salamandridae</taxon>
        <taxon>Pleurodelinae</taxon>
        <taxon>Pleurodeles</taxon>
    </lineage>
</organism>
<name>A0AAV7N0X4_PLEWA</name>
<gene>
    <name evidence="2" type="ORF">NDU88_005564</name>
</gene>